<evidence type="ECO:0000256" key="1">
    <source>
        <dbReference type="SAM" id="Phobius"/>
    </source>
</evidence>
<evidence type="ECO:0000259" key="2">
    <source>
        <dbReference type="Pfam" id="PF02698"/>
    </source>
</evidence>
<dbReference type="PANTHER" id="PTHR30336">
    <property type="entry name" value="INNER MEMBRANE PROTEIN, PROBABLE PERMEASE"/>
    <property type="match status" value="1"/>
</dbReference>
<reference evidence="3 4" key="1">
    <citation type="journal article" date="2023" name="Antonie Van Leeuwenhoek">
        <title>Mesoterricola silvestris gen. nov., sp. nov., Mesoterricola sediminis sp. nov., Geothrix oryzae sp. nov., Geothrix edaphica sp. nov., Geothrix rubra sp. nov., and Geothrix limicola sp. nov., six novel members of Acidobacteriota isolated from soils.</title>
        <authorList>
            <person name="Itoh H."/>
            <person name="Sugisawa Y."/>
            <person name="Mise K."/>
            <person name="Xu Z."/>
            <person name="Kuniyasu M."/>
            <person name="Ushijima N."/>
            <person name="Kawano K."/>
            <person name="Kobayashi E."/>
            <person name="Shiratori Y."/>
            <person name="Masuda Y."/>
            <person name="Senoo K."/>
        </authorList>
    </citation>
    <scope>NUCLEOTIDE SEQUENCE [LARGE SCALE GENOMIC DNA]</scope>
    <source>
        <strain evidence="3 4">Red803</strain>
    </source>
</reference>
<name>A0ABQ5Q8V9_9BACT</name>
<dbReference type="InterPro" id="IPR014729">
    <property type="entry name" value="Rossmann-like_a/b/a_fold"/>
</dbReference>
<dbReference type="Gene3D" id="3.40.50.620">
    <property type="entry name" value="HUPs"/>
    <property type="match status" value="1"/>
</dbReference>
<dbReference type="CDD" id="cd06259">
    <property type="entry name" value="YdcF-like"/>
    <property type="match status" value="1"/>
</dbReference>
<dbReference type="PANTHER" id="PTHR30336:SF20">
    <property type="entry name" value="DUF218 DOMAIN-CONTAINING PROTEIN"/>
    <property type="match status" value="1"/>
</dbReference>
<sequence length="236" mass="25800">MVARASAGAYTAPPRSTFWQKLGPGGLATFLLAAGGSVLLLGLPVGWRLRRVLREAEGEPLAPADLILVLGRRLQDDRPTPVFEARLAHAVELWRRGLAPRILVAGGVTGQAALSEAEAGRAWLLAQGIPAEAVRVEDQSQHTLENLFHVRDTLRAEGWRDLILVSDGLHLARAGALARGLGLRVRRSPASDGPPSRGSLAWYRRAAQEAFLLHWYHTGLAYSRLIRSRRQLERVT</sequence>
<keyword evidence="1" id="KW-0472">Membrane</keyword>
<dbReference type="Proteomes" id="UP001165089">
    <property type="component" value="Unassembled WGS sequence"/>
</dbReference>
<proteinExistence type="predicted"/>
<feature type="domain" description="DUF218" evidence="2">
    <location>
        <begin position="65"/>
        <end position="207"/>
    </location>
</feature>
<dbReference type="RefSeq" id="WP_285726752.1">
    <property type="nucleotide sequence ID" value="NZ_BSDD01000005.1"/>
</dbReference>
<keyword evidence="4" id="KW-1185">Reference proteome</keyword>
<comment type="caution">
    <text evidence="3">The sequence shown here is derived from an EMBL/GenBank/DDBJ whole genome shotgun (WGS) entry which is preliminary data.</text>
</comment>
<feature type="transmembrane region" description="Helical" evidence="1">
    <location>
        <begin position="27"/>
        <end position="47"/>
    </location>
</feature>
<keyword evidence="1" id="KW-0812">Transmembrane</keyword>
<dbReference type="EMBL" id="BSDD01000005">
    <property type="protein sequence ID" value="GLH70969.1"/>
    <property type="molecule type" value="Genomic_DNA"/>
</dbReference>
<organism evidence="3 4">
    <name type="scientific">Geothrix rubra</name>
    <dbReference type="NCBI Taxonomy" id="2927977"/>
    <lineage>
        <taxon>Bacteria</taxon>
        <taxon>Pseudomonadati</taxon>
        <taxon>Acidobacteriota</taxon>
        <taxon>Holophagae</taxon>
        <taxon>Holophagales</taxon>
        <taxon>Holophagaceae</taxon>
        <taxon>Geothrix</taxon>
    </lineage>
</organism>
<dbReference type="InterPro" id="IPR051599">
    <property type="entry name" value="Cell_Envelope_Assoc"/>
</dbReference>
<dbReference type="Pfam" id="PF02698">
    <property type="entry name" value="DUF218"/>
    <property type="match status" value="1"/>
</dbReference>
<evidence type="ECO:0000313" key="4">
    <source>
        <dbReference type="Proteomes" id="UP001165089"/>
    </source>
</evidence>
<protein>
    <recommendedName>
        <fullName evidence="2">DUF218 domain-containing protein</fullName>
    </recommendedName>
</protein>
<keyword evidence="1" id="KW-1133">Transmembrane helix</keyword>
<gene>
    <name evidence="3" type="ORF">GETHPA_25020</name>
</gene>
<accession>A0ABQ5Q8V9</accession>
<dbReference type="InterPro" id="IPR003848">
    <property type="entry name" value="DUF218"/>
</dbReference>
<evidence type="ECO:0000313" key="3">
    <source>
        <dbReference type="EMBL" id="GLH70969.1"/>
    </source>
</evidence>